<comment type="catalytic activity">
    <reaction evidence="1">
        <text>ATP + protein L-histidine = ADP + protein N-phospho-L-histidine.</text>
        <dbReference type="EC" id="2.7.13.3"/>
    </reaction>
</comment>
<evidence type="ECO:0000256" key="2">
    <source>
        <dbReference type="ARBA" id="ARBA00012438"/>
    </source>
</evidence>
<keyword evidence="4" id="KW-0808">Transferase</keyword>
<dbReference type="Proteomes" id="UP001217476">
    <property type="component" value="Chromosome"/>
</dbReference>
<dbReference type="GO" id="GO:0000155">
    <property type="term" value="F:phosphorelay sensor kinase activity"/>
    <property type="evidence" value="ECO:0007669"/>
    <property type="project" value="InterPro"/>
</dbReference>
<name>A0AAJ5VST8_9HYPH</name>
<dbReference type="Gene3D" id="3.30.565.10">
    <property type="entry name" value="Histidine kinase-like ATPase, C-terminal domain"/>
    <property type="match status" value="1"/>
</dbReference>
<keyword evidence="3" id="KW-0597">Phosphoprotein</keyword>
<dbReference type="CDD" id="cd00082">
    <property type="entry name" value="HisKA"/>
    <property type="match status" value="1"/>
</dbReference>
<keyword evidence="7 8" id="KW-0472">Membrane</keyword>
<gene>
    <name evidence="10" type="ORF">P0Y65_15095</name>
</gene>
<evidence type="ECO:0000259" key="9">
    <source>
        <dbReference type="PROSITE" id="PS50109"/>
    </source>
</evidence>
<evidence type="ECO:0000313" key="11">
    <source>
        <dbReference type="Proteomes" id="UP001217476"/>
    </source>
</evidence>
<protein>
    <recommendedName>
        <fullName evidence="2">histidine kinase</fullName>
        <ecNumber evidence="2">2.7.13.3</ecNumber>
    </recommendedName>
</protein>
<dbReference type="InterPro" id="IPR003594">
    <property type="entry name" value="HATPase_dom"/>
</dbReference>
<dbReference type="GO" id="GO:0016036">
    <property type="term" value="P:cellular response to phosphate starvation"/>
    <property type="evidence" value="ECO:0007669"/>
    <property type="project" value="TreeGrafter"/>
</dbReference>
<keyword evidence="5" id="KW-0418">Kinase</keyword>
<dbReference type="PROSITE" id="PS50109">
    <property type="entry name" value="HIS_KIN"/>
    <property type="match status" value="1"/>
</dbReference>
<evidence type="ECO:0000313" key="10">
    <source>
        <dbReference type="EMBL" id="WEK03511.1"/>
    </source>
</evidence>
<feature type="transmembrane region" description="Helical" evidence="8">
    <location>
        <begin position="47"/>
        <end position="64"/>
    </location>
</feature>
<dbReference type="SUPFAM" id="SSF47384">
    <property type="entry name" value="Homodimeric domain of signal transducing histidine kinase"/>
    <property type="match status" value="1"/>
</dbReference>
<accession>A0AAJ5VST8</accession>
<keyword evidence="10" id="KW-0547">Nucleotide-binding</keyword>
<dbReference type="PRINTS" id="PR00344">
    <property type="entry name" value="BCTRLSENSOR"/>
</dbReference>
<dbReference type="InterPro" id="IPR003661">
    <property type="entry name" value="HisK_dim/P_dom"/>
</dbReference>
<dbReference type="SMART" id="SM00388">
    <property type="entry name" value="HisKA"/>
    <property type="match status" value="1"/>
</dbReference>
<evidence type="ECO:0000256" key="6">
    <source>
        <dbReference type="ARBA" id="ARBA00023012"/>
    </source>
</evidence>
<keyword evidence="6" id="KW-0902">Two-component regulatory system</keyword>
<dbReference type="SMART" id="SM00387">
    <property type="entry name" value="HATPase_c"/>
    <property type="match status" value="1"/>
</dbReference>
<evidence type="ECO:0000256" key="1">
    <source>
        <dbReference type="ARBA" id="ARBA00000085"/>
    </source>
</evidence>
<dbReference type="FunFam" id="3.30.565.10:FF:000006">
    <property type="entry name" value="Sensor histidine kinase WalK"/>
    <property type="match status" value="1"/>
</dbReference>
<dbReference type="AlphaFoldDB" id="A0AAJ5VST8"/>
<dbReference type="InterPro" id="IPR050351">
    <property type="entry name" value="BphY/WalK/GraS-like"/>
</dbReference>
<dbReference type="GO" id="GO:0005524">
    <property type="term" value="F:ATP binding"/>
    <property type="evidence" value="ECO:0007669"/>
    <property type="project" value="UniProtKB-KW"/>
</dbReference>
<dbReference type="Gene3D" id="1.10.287.130">
    <property type="match status" value="1"/>
</dbReference>
<keyword evidence="8" id="KW-1133">Transmembrane helix</keyword>
<dbReference type="InterPro" id="IPR005467">
    <property type="entry name" value="His_kinase_dom"/>
</dbReference>
<dbReference type="Pfam" id="PF00512">
    <property type="entry name" value="HisKA"/>
    <property type="match status" value="1"/>
</dbReference>
<evidence type="ECO:0000256" key="7">
    <source>
        <dbReference type="ARBA" id="ARBA00023136"/>
    </source>
</evidence>
<dbReference type="GO" id="GO:0005886">
    <property type="term" value="C:plasma membrane"/>
    <property type="evidence" value="ECO:0007669"/>
    <property type="project" value="TreeGrafter"/>
</dbReference>
<keyword evidence="10" id="KW-0067">ATP-binding</keyword>
<feature type="domain" description="Histidine kinase" evidence="9">
    <location>
        <begin position="209"/>
        <end position="427"/>
    </location>
</feature>
<dbReference type="InterPro" id="IPR004358">
    <property type="entry name" value="Sig_transdc_His_kin-like_C"/>
</dbReference>
<dbReference type="SUPFAM" id="SSF55874">
    <property type="entry name" value="ATPase domain of HSP90 chaperone/DNA topoisomerase II/histidine kinase"/>
    <property type="match status" value="1"/>
</dbReference>
<dbReference type="GO" id="GO:0004721">
    <property type="term" value="F:phosphoprotein phosphatase activity"/>
    <property type="evidence" value="ECO:0007669"/>
    <property type="project" value="TreeGrafter"/>
</dbReference>
<reference evidence="10" key="1">
    <citation type="submission" date="2023-03" db="EMBL/GenBank/DDBJ databases">
        <title>Andean soil-derived lignocellulolytic bacterial consortium as a source of novel taxa and putative plastic-active enzymes.</title>
        <authorList>
            <person name="Diaz-Garcia L."/>
            <person name="Chuvochina M."/>
            <person name="Feuerriegel G."/>
            <person name="Bunk B."/>
            <person name="Sproer C."/>
            <person name="Streit W.R."/>
            <person name="Rodriguez L.M."/>
            <person name="Overmann J."/>
            <person name="Jimenez D.J."/>
        </authorList>
    </citation>
    <scope>NUCLEOTIDE SEQUENCE</scope>
    <source>
        <strain evidence="10">MAG 4196</strain>
    </source>
</reference>
<dbReference type="Pfam" id="PF02518">
    <property type="entry name" value="HATPase_c"/>
    <property type="match status" value="1"/>
</dbReference>
<keyword evidence="8" id="KW-0812">Transmembrane</keyword>
<evidence type="ECO:0000256" key="5">
    <source>
        <dbReference type="ARBA" id="ARBA00022777"/>
    </source>
</evidence>
<dbReference type="FunFam" id="1.10.287.130:FF:000001">
    <property type="entry name" value="Two-component sensor histidine kinase"/>
    <property type="match status" value="1"/>
</dbReference>
<evidence type="ECO:0000256" key="3">
    <source>
        <dbReference type="ARBA" id="ARBA00022553"/>
    </source>
</evidence>
<dbReference type="InterPro" id="IPR036890">
    <property type="entry name" value="HATPase_C_sf"/>
</dbReference>
<feature type="transmembrane region" description="Helical" evidence="8">
    <location>
        <begin position="20"/>
        <end position="40"/>
    </location>
</feature>
<dbReference type="EC" id="2.7.13.3" evidence="2"/>
<dbReference type="PANTHER" id="PTHR45453:SF1">
    <property type="entry name" value="PHOSPHATE REGULON SENSOR PROTEIN PHOR"/>
    <property type="match status" value="1"/>
</dbReference>
<dbReference type="PANTHER" id="PTHR45453">
    <property type="entry name" value="PHOSPHATE REGULON SENSOR PROTEIN PHOR"/>
    <property type="match status" value="1"/>
</dbReference>
<evidence type="ECO:0000256" key="8">
    <source>
        <dbReference type="SAM" id="Phobius"/>
    </source>
</evidence>
<organism evidence="10 11">
    <name type="scientific">Candidatus Devosia phytovorans</name>
    <dbReference type="NCBI Taxonomy" id="3121372"/>
    <lineage>
        <taxon>Bacteria</taxon>
        <taxon>Pseudomonadati</taxon>
        <taxon>Pseudomonadota</taxon>
        <taxon>Alphaproteobacteria</taxon>
        <taxon>Hyphomicrobiales</taxon>
        <taxon>Devosiaceae</taxon>
        <taxon>Devosia</taxon>
    </lineage>
</organism>
<sequence>MDEPHFSQSASPLAVALARLVAQAGLLAGIFGVFVALVLIGEIGITAALVSFLVLSVGVAVLPLPQLTVTRTVEVVKTQPVSDDDAVFAVADALADPCLVLDRRGVVLHANAAAGRQFPSLRRGNPLTFSLRNPQLVEAFDHTMRNGLVRSIELHETVPSETWDKVVLSPLRLEGQDWLEDEDRQLLVTFQSLTELKRVDALRSDFIANASHEMRTPLASLMGFIDTLLGPAAKDVAAREKFLLIMRGQAERMSKLIDDMLSLSRIEMHQHVRPTGTIELAGLLREVREGLMVQAKAAELDVQMTLFDGSSTVIGDRGQLYEVFENLVENAIKYGAGGKTVEISLAPSSRPGYAQQVTVIDHGPGVEPEHVPRLTERFYRIDADASRKKKGTGLGLAIVKHIVNRHRGQLAIRSKPGEGMRVDVFLP</sequence>
<proteinExistence type="predicted"/>
<dbReference type="InterPro" id="IPR036097">
    <property type="entry name" value="HisK_dim/P_sf"/>
</dbReference>
<dbReference type="EMBL" id="CP119312">
    <property type="protein sequence ID" value="WEK03511.1"/>
    <property type="molecule type" value="Genomic_DNA"/>
</dbReference>
<evidence type="ECO:0000256" key="4">
    <source>
        <dbReference type="ARBA" id="ARBA00022679"/>
    </source>
</evidence>